<feature type="compositionally biased region" description="Gly residues" evidence="1">
    <location>
        <begin position="134"/>
        <end position="143"/>
    </location>
</feature>
<evidence type="ECO:0000313" key="3">
    <source>
        <dbReference type="EMBL" id="PIL25840.1"/>
    </source>
</evidence>
<gene>
    <name evidence="3" type="ORF">GSI_11593</name>
</gene>
<dbReference type="AlphaFoldDB" id="A0A2G8RWE7"/>
<feature type="transmembrane region" description="Helical" evidence="2">
    <location>
        <begin position="172"/>
        <end position="192"/>
    </location>
</feature>
<dbReference type="Proteomes" id="UP000230002">
    <property type="component" value="Unassembled WGS sequence"/>
</dbReference>
<evidence type="ECO:0000256" key="1">
    <source>
        <dbReference type="SAM" id="MobiDB-lite"/>
    </source>
</evidence>
<keyword evidence="4" id="KW-1185">Reference proteome</keyword>
<name>A0A2G8RWE7_9APHY</name>
<sequence>MRLWRFERDRSSRPRRFLPLLPRDHSNRTSTRLSTGAGAKLPRDWNLSLIPLSMVSGVPLSHFRTIHTYFVGRPRGGKVVALREGWRPSIGGCRKTLSRRPAEGGGSDPDAAAEWPGTFRVPARSNEERRAGPDGVGDAGGAGDGGWAVIGGRGDVGNDGEFTGESGRRLNILLKNFLAVGVLFLGVGGGAVTAKDGVTGAGLCGYSSEASESAEDVGV</sequence>
<keyword evidence="2" id="KW-0812">Transmembrane</keyword>
<keyword evidence="2" id="KW-0472">Membrane</keyword>
<organism evidence="3 4">
    <name type="scientific">Ganoderma sinense ZZ0214-1</name>
    <dbReference type="NCBI Taxonomy" id="1077348"/>
    <lineage>
        <taxon>Eukaryota</taxon>
        <taxon>Fungi</taxon>
        <taxon>Dikarya</taxon>
        <taxon>Basidiomycota</taxon>
        <taxon>Agaricomycotina</taxon>
        <taxon>Agaricomycetes</taxon>
        <taxon>Polyporales</taxon>
        <taxon>Polyporaceae</taxon>
        <taxon>Ganoderma</taxon>
    </lineage>
</organism>
<evidence type="ECO:0000313" key="4">
    <source>
        <dbReference type="Proteomes" id="UP000230002"/>
    </source>
</evidence>
<evidence type="ECO:0000256" key="2">
    <source>
        <dbReference type="SAM" id="Phobius"/>
    </source>
</evidence>
<comment type="caution">
    <text evidence="3">The sequence shown here is derived from an EMBL/GenBank/DDBJ whole genome shotgun (WGS) entry which is preliminary data.</text>
</comment>
<accession>A0A2G8RWE7</accession>
<reference evidence="3 4" key="1">
    <citation type="journal article" date="2015" name="Sci. Rep.">
        <title>Chromosome-level genome map provides insights into diverse defense mechanisms in the medicinal fungus Ganoderma sinense.</title>
        <authorList>
            <person name="Zhu Y."/>
            <person name="Xu J."/>
            <person name="Sun C."/>
            <person name="Zhou S."/>
            <person name="Xu H."/>
            <person name="Nelson D.R."/>
            <person name="Qian J."/>
            <person name="Song J."/>
            <person name="Luo H."/>
            <person name="Xiang L."/>
            <person name="Li Y."/>
            <person name="Xu Z."/>
            <person name="Ji A."/>
            <person name="Wang L."/>
            <person name="Lu S."/>
            <person name="Hayward A."/>
            <person name="Sun W."/>
            <person name="Li X."/>
            <person name="Schwartz D.C."/>
            <person name="Wang Y."/>
            <person name="Chen S."/>
        </authorList>
    </citation>
    <scope>NUCLEOTIDE SEQUENCE [LARGE SCALE GENOMIC DNA]</scope>
    <source>
        <strain evidence="3 4">ZZ0214-1</strain>
    </source>
</reference>
<dbReference type="EMBL" id="AYKW01000045">
    <property type="protein sequence ID" value="PIL25840.1"/>
    <property type="molecule type" value="Genomic_DNA"/>
</dbReference>
<keyword evidence="2" id="KW-1133">Transmembrane helix</keyword>
<feature type="region of interest" description="Disordered" evidence="1">
    <location>
        <begin position="93"/>
        <end position="143"/>
    </location>
</feature>
<protein>
    <submittedName>
        <fullName evidence="3">Uncharacterized protein</fullName>
    </submittedName>
</protein>
<proteinExistence type="predicted"/>